<organism evidence="1 2">
    <name type="scientific">Nibea albiflora</name>
    <name type="common">Yellow drum</name>
    <name type="synonym">Corvina albiflora</name>
    <dbReference type="NCBI Taxonomy" id="240163"/>
    <lineage>
        <taxon>Eukaryota</taxon>
        <taxon>Metazoa</taxon>
        <taxon>Chordata</taxon>
        <taxon>Craniata</taxon>
        <taxon>Vertebrata</taxon>
        <taxon>Euteleostomi</taxon>
        <taxon>Actinopterygii</taxon>
        <taxon>Neopterygii</taxon>
        <taxon>Teleostei</taxon>
        <taxon>Neoteleostei</taxon>
        <taxon>Acanthomorphata</taxon>
        <taxon>Eupercaria</taxon>
        <taxon>Sciaenidae</taxon>
        <taxon>Nibea</taxon>
    </lineage>
</organism>
<dbReference type="EMBL" id="CM024797">
    <property type="protein sequence ID" value="KAG7999824.1"/>
    <property type="molecule type" value="Genomic_DNA"/>
</dbReference>
<evidence type="ECO:0000313" key="2">
    <source>
        <dbReference type="Proteomes" id="UP000805704"/>
    </source>
</evidence>
<keyword evidence="2" id="KW-1185">Reference proteome</keyword>
<gene>
    <name evidence="1" type="ORF">GBF38_001872</name>
</gene>
<comment type="caution">
    <text evidence="1">The sequence shown here is derived from an EMBL/GenBank/DDBJ whole genome shotgun (WGS) entry which is preliminary data.</text>
</comment>
<name>A0ACB7ED92_NIBAL</name>
<reference evidence="1" key="1">
    <citation type="submission" date="2020-04" db="EMBL/GenBank/DDBJ databases">
        <title>A chromosome-scale assembly and high-density genetic map of the yellow drum (Nibea albiflora) genome.</title>
        <authorList>
            <person name="Xu D."/>
            <person name="Zhang W."/>
            <person name="Chen R."/>
            <person name="Tan P."/>
            <person name="Wang L."/>
            <person name="Song H."/>
            <person name="Tian L."/>
            <person name="Zhu Q."/>
            <person name="Wang B."/>
        </authorList>
    </citation>
    <scope>NUCLEOTIDE SEQUENCE</scope>
    <source>
        <strain evidence="1">ZJHYS-2018</strain>
    </source>
</reference>
<protein>
    <submittedName>
        <fullName evidence="1">Uncharacterized protein</fullName>
    </submittedName>
</protein>
<proteinExistence type="predicted"/>
<evidence type="ECO:0000313" key="1">
    <source>
        <dbReference type="EMBL" id="KAG7999824.1"/>
    </source>
</evidence>
<dbReference type="Proteomes" id="UP000805704">
    <property type="component" value="Chromosome 9"/>
</dbReference>
<accession>A0ACB7ED92</accession>
<sequence>MQFMSPITASRPHYVMTGGTSLSRGLAYVQNSLVISREYGWFTTLPLRCQYAPGLLETGGGSTGAQVVVALSFAVLGKVGFTSLSVCHMSGI</sequence>